<feature type="transmembrane region" description="Helical" evidence="2">
    <location>
        <begin position="14"/>
        <end position="32"/>
    </location>
</feature>
<feature type="region of interest" description="Disordered" evidence="1">
    <location>
        <begin position="663"/>
        <end position="703"/>
    </location>
</feature>
<feature type="transmembrane region" description="Helical" evidence="2">
    <location>
        <begin position="212"/>
        <end position="237"/>
    </location>
</feature>
<feature type="transmembrane region" description="Helical" evidence="2">
    <location>
        <begin position="39"/>
        <end position="58"/>
    </location>
</feature>
<dbReference type="AlphaFoldDB" id="A0A8J3WYY6"/>
<feature type="compositionally biased region" description="Basic and acidic residues" evidence="1">
    <location>
        <begin position="547"/>
        <end position="556"/>
    </location>
</feature>
<dbReference type="PANTHER" id="PTHR42736">
    <property type="entry name" value="PROTEIN-GLUTAMINE GAMMA-GLUTAMYLTRANSFERASE"/>
    <property type="match status" value="1"/>
</dbReference>
<dbReference type="PANTHER" id="PTHR42736:SF1">
    <property type="entry name" value="PROTEIN-GLUTAMINE GAMMA-GLUTAMYLTRANSFERASE"/>
    <property type="match status" value="1"/>
</dbReference>
<evidence type="ECO:0000259" key="3">
    <source>
        <dbReference type="SMART" id="SM00460"/>
    </source>
</evidence>
<name>A0A8J3WYY6_9ACTN</name>
<dbReference type="SMART" id="SM00460">
    <property type="entry name" value="TGc"/>
    <property type="match status" value="1"/>
</dbReference>
<dbReference type="InterPro" id="IPR038765">
    <property type="entry name" value="Papain-like_cys_pep_sf"/>
</dbReference>
<dbReference type="InterPro" id="IPR021878">
    <property type="entry name" value="TgpA_N"/>
</dbReference>
<organism evidence="4 5">
    <name type="scientific">Planosporangium mesophilum</name>
    <dbReference type="NCBI Taxonomy" id="689768"/>
    <lineage>
        <taxon>Bacteria</taxon>
        <taxon>Bacillati</taxon>
        <taxon>Actinomycetota</taxon>
        <taxon>Actinomycetes</taxon>
        <taxon>Micromonosporales</taxon>
        <taxon>Micromonosporaceae</taxon>
        <taxon>Planosporangium</taxon>
    </lineage>
</organism>
<dbReference type="Pfam" id="PF11992">
    <property type="entry name" value="TgpA_N"/>
    <property type="match status" value="1"/>
</dbReference>
<feature type="transmembrane region" description="Helical" evidence="2">
    <location>
        <begin position="123"/>
        <end position="143"/>
    </location>
</feature>
<accession>A0A8J3WYY6</accession>
<dbReference type="SUPFAM" id="SSF54001">
    <property type="entry name" value="Cysteine proteinases"/>
    <property type="match status" value="1"/>
</dbReference>
<feature type="transmembrane region" description="Helical" evidence="2">
    <location>
        <begin position="64"/>
        <end position="86"/>
    </location>
</feature>
<feature type="compositionally biased region" description="Low complexity" evidence="1">
    <location>
        <begin position="567"/>
        <end position="584"/>
    </location>
</feature>
<comment type="caution">
    <text evidence="4">The sequence shown here is derived from an EMBL/GenBank/DDBJ whole genome shotgun (WGS) entry which is preliminary data.</text>
</comment>
<dbReference type="Proteomes" id="UP000599074">
    <property type="component" value="Unassembled WGS sequence"/>
</dbReference>
<evidence type="ECO:0000313" key="5">
    <source>
        <dbReference type="Proteomes" id="UP000599074"/>
    </source>
</evidence>
<keyword evidence="2" id="KW-0472">Membrane</keyword>
<dbReference type="Gene3D" id="3.10.620.30">
    <property type="match status" value="1"/>
</dbReference>
<feature type="domain" description="Transglutaminase-like" evidence="3">
    <location>
        <begin position="473"/>
        <end position="539"/>
    </location>
</feature>
<feature type="transmembrane region" description="Helical" evidence="2">
    <location>
        <begin position="148"/>
        <end position="167"/>
    </location>
</feature>
<feature type="compositionally biased region" description="Pro residues" evidence="1">
    <location>
        <begin position="557"/>
        <end position="566"/>
    </location>
</feature>
<feature type="transmembrane region" description="Helical" evidence="2">
    <location>
        <begin position="594"/>
        <end position="617"/>
    </location>
</feature>
<keyword evidence="2" id="KW-0812">Transmembrane</keyword>
<dbReference type="InterPro" id="IPR002931">
    <property type="entry name" value="Transglutaminase-like"/>
</dbReference>
<sequence length="769" mass="80818">MVTRWLRRLAVPPALIPVALVGMLAIAGLALGRIYSAPLAAQLFFGAAAGSVAVSVAARRLPSWSVGPLSVLALAGYTWVAVRLTAPASRVDGTLTRLTVDALLNGVPRVLTAMIPIEPQPDTVVVPVLAIWLAGLAGAELALRGRRILLACLPAGLLYATVLYAIGPNADRALWQPLCFVAFAAAALAVSGRDRGAALPDLTAAQRAALRVRVVAGTAVGLVGTLAVVAAVGPVVASGVDRRPTDPRKYVKPPQLDILDESPLVRLSGWALNPDQHLFDVHLSGATRQDTRIRLAVLPDYDGVTWRVGATYRTAGRVLVGPTADEERAAPVSQRITIGELDGRLVPAAALPERIEGARVAYDQASGTIAMPEGLRPGLEYSVVSRAPRIDVNLVPSADVPSGPTVARFLQTGNAAPREMQQLGEKLAEGNAAAFSRAQAIEQFLAEHYRLVSDAPSGHAYPNLNFFLFGPPGGGGQKGTSEQFAAAFAVLGRLVGLPTRVVVGFRPEPGRTSVRGADAIAWPEVLFTGVGWVPFNPLPQPNTQPRPVEDDFKPKPEPSTPPPSTGPTPSAAPTSAQPSHSATAAPPPGTPAGVVAAAVTTGLFLVVAVCAAWIVLLRRAQRRRRLYEGDPPGRILGAWLEVLDALRLAGRPPPGHLAATEVAEHAARTAEGLSRPRPPGSSPDAEGPPGSSPDAEGPPVIRPAAPPLDDLAVLVNAVAFAPQAADAAQADRAAAQAVAYVEDLRARRPWWRRLLWSADPRPMWWDRRR</sequence>
<dbReference type="EMBL" id="BOON01000012">
    <property type="protein sequence ID" value="GII21785.1"/>
    <property type="molecule type" value="Genomic_DNA"/>
</dbReference>
<reference evidence="4" key="1">
    <citation type="submission" date="2021-01" db="EMBL/GenBank/DDBJ databases">
        <title>Whole genome shotgun sequence of Planosporangium mesophilum NBRC 109066.</title>
        <authorList>
            <person name="Komaki H."/>
            <person name="Tamura T."/>
        </authorList>
    </citation>
    <scope>NUCLEOTIDE SEQUENCE</scope>
    <source>
        <strain evidence="4">NBRC 109066</strain>
    </source>
</reference>
<feature type="transmembrane region" description="Helical" evidence="2">
    <location>
        <begin position="173"/>
        <end position="191"/>
    </location>
</feature>
<gene>
    <name evidence="4" type="ORF">Pme01_13820</name>
</gene>
<proteinExistence type="predicted"/>
<dbReference type="InterPro" id="IPR052901">
    <property type="entry name" value="Bact_TGase-like"/>
</dbReference>
<dbReference type="Pfam" id="PF01841">
    <property type="entry name" value="Transglut_core"/>
    <property type="match status" value="1"/>
</dbReference>
<keyword evidence="5" id="KW-1185">Reference proteome</keyword>
<feature type="region of interest" description="Disordered" evidence="1">
    <location>
        <begin position="537"/>
        <end position="588"/>
    </location>
</feature>
<protein>
    <recommendedName>
        <fullName evidence="3">Transglutaminase-like domain-containing protein</fullName>
    </recommendedName>
</protein>
<evidence type="ECO:0000313" key="4">
    <source>
        <dbReference type="EMBL" id="GII21785.1"/>
    </source>
</evidence>
<evidence type="ECO:0000256" key="1">
    <source>
        <dbReference type="SAM" id="MobiDB-lite"/>
    </source>
</evidence>
<keyword evidence="2" id="KW-1133">Transmembrane helix</keyword>
<evidence type="ECO:0000256" key="2">
    <source>
        <dbReference type="SAM" id="Phobius"/>
    </source>
</evidence>